<accession>A0A5C5FSC8</accession>
<dbReference type="InterPro" id="IPR036871">
    <property type="entry name" value="PX_dom_sf"/>
</dbReference>
<dbReference type="Pfam" id="PF09325">
    <property type="entry name" value="Vps5"/>
    <property type="match status" value="1"/>
</dbReference>
<sequence length="723" mass="76762">MLSPVTLVSRPVLVREQSVEKRSPFVPCAPRCCARAALATTTAGKHATPSPPPSPPPPVVDAGHLVNLRLSLPTPTTKSAQTVRPACPAQVQELAMQDYDPLHPAAYEPSRPAYRGGAAAGTHQPHPDSSLSSVAPRSPLVGYERDYRAPGATSGAAAHGGGGGAWSGAAGDAWGNAGSQQRAHGQGQGQGQGQGGMVPRDARVVDSAGQRRPDEGAPPGGQGSASAQQQQAREGFIRVRILGLERNRRDLYVKFNVETNLPNFQHSSYRAVSRSYSEFASLVSALAVTCPQSIVPALPISQTSAASDDEDDRLIKSAFQRWVVRLTSDPAVIRDDETRSFIESDFGYTPRARKKSSAPSLFSRASRLPGELDDPLTAAKISMSRLETAFNDTSKVLDKVSKKRREAATTVSELGDQLETFAMAETYAPLAGGFKRLARTMKVDADLLAAQSTNEQVTLGDVFFYQSANAKSAKDTLSGRDAVVDEHRRAVKASIAKRREIEKLRSSSSLKADRVNEALEELDERYEETLGRRLQGISTNLQPSLTRHSLDTHTDILSALLDHARNSLLYEKQRLKEYEVLRPAMRSIRRPEAGVIYHTTPSGAPMGRSVSGASSIASARSVVGAAAGAGPPASPTPSRTYPASPLAASTPQPGSLAGAGAAAAGTGVDTLTGRAMGGPDLGSMAQKAQKRTVRSMASSVQVEDDRRQRVDARMAASLLANGF</sequence>
<dbReference type="PANTHER" id="PTHR47433">
    <property type="entry name" value="VACUOLAR PROTEIN SORTING-ASSOCIATED PROTEIN 17"/>
    <property type="match status" value="1"/>
</dbReference>
<dbReference type="GO" id="GO:0032266">
    <property type="term" value="F:phosphatidylinositol-3-phosphate binding"/>
    <property type="evidence" value="ECO:0007669"/>
    <property type="project" value="TreeGrafter"/>
</dbReference>
<dbReference type="STRING" id="5288.A0A5C5FSC8"/>
<feature type="region of interest" description="Disordered" evidence="1">
    <location>
        <begin position="626"/>
        <end position="661"/>
    </location>
</feature>
<evidence type="ECO:0000313" key="3">
    <source>
        <dbReference type="EMBL" id="TNY19136.1"/>
    </source>
</evidence>
<dbReference type="EMBL" id="SOZI01000107">
    <property type="protein sequence ID" value="TNY19136.1"/>
    <property type="molecule type" value="Genomic_DNA"/>
</dbReference>
<dbReference type="InterPro" id="IPR053055">
    <property type="entry name" value="VPS17"/>
</dbReference>
<dbReference type="GO" id="GO:0006886">
    <property type="term" value="P:intracellular protein transport"/>
    <property type="evidence" value="ECO:0007669"/>
    <property type="project" value="TreeGrafter"/>
</dbReference>
<comment type="caution">
    <text evidence="3">The sequence shown here is derived from an EMBL/GenBank/DDBJ whole genome shotgun (WGS) entry which is preliminary data.</text>
</comment>
<keyword evidence="4" id="KW-1185">Reference proteome</keyword>
<evidence type="ECO:0000256" key="1">
    <source>
        <dbReference type="SAM" id="MobiDB-lite"/>
    </source>
</evidence>
<dbReference type="InterPro" id="IPR027267">
    <property type="entry name" value="AH/BAR_dom_sf"/>
</dbReference>
<dbReference type="GO" id="GO:0005829">
    <property type="term" value="C:cytosol"/>
    <property type="evidence" value="ECO:0007669"/>
    <property type="project" value="GOC"/>
</dbReference>
<dbReference type="AlphaFoldDB" id="A0A5C5FSC8"/>
<feature type="domain" description="PX" evidence="2">
    <location>
        <begin position="233"/>
        <end position="349"/>
    </location>
</feature>
<protein>
    <recommendedName>
        <fullName evidence="2">PX domain-containing protein</fullName>
    </recommendedName>
</protein>
<dbReference type="SMART" id="SM00312">
    <property type="entry name" value="PX"/>
    <property type="match status" value="1"/>
</dbReference>
<feature type="compositionally biased region" description="Low complexity" evidence="1">
    <location>
        <begin position="167"/>
        <end position="178"/>
    </location>
</feature>
<feature type="compositionally biased region" description="Basic and acidic residues" evidence="1">
    <location>
        <begin position="200"/>
        <end position="215"/>
    </location>
</feature>
<evidence type="ECO:0000313" key="4">
    <source>
        <dbReference type="Proteomes" id="UP000311382"/>
    </source>
</evidence>
<evidence type="ECO:0000259" key="2">
    <source>
        <dbReference type="PROSITE" id="PS50195"/>
    </source>
</evidence>
<dbReference type="GO" id="GO:0042147">
    <property type="term" value="P:retrograde transport, endosome to Golgi"/>
    <property type="evidence" value="ECO:0007669"/>
    <property type="project" value="TreeGrafter"/>
</dbReference>
<reference evidence="3 4" key="1">
    <citation type="submission" date="2019-03" db="EMBL/GenBank/DDBJ databases">
        <title>Rhodosporidium diobovatum UCD-FST 08-225 genome sequencing, assembly, and annotation.</title>
        <authorList>
            <person name="Fakankun I.U."/>
            <person name="Fristensky B."/>
            <person name="Levin D.B."/>
        </authorList>
    </citation>
    <scope>NUCLEOTIDE SEQUENCE [LARGE SCALE GENOMIC DNA]</scope>
    <source>
        <strain evidence="3 4">UCD-FST 08-225</strain>
    </source>
</reference>
<organism evidence="3 4">
    <name type="scientific">Rhodotorula diobovata</name>
    <dbReference type="NCBI Taxonomy" id="5288"/>
    <lineage>
        <taxon>Eukaryota</taxon>
        <taxon>Fungi</taxon>
        <taxon>Dikarya</taxon>
        <taxon>Basidiomycota</taxon>
        <taxon>Pucciniomycotina</taxon>
        <taxon>Microbotryomycetes</taxon>
        <taxon>Sporidiobolales</taxon>
        <taxon>Sporidiobolaceae</taxon>
        <taxon>Rhodotorula</taxon>
    </lineage>
</organism>
<dbReference type="Gene3D" id="1.20.1270.60">
    <property type="entry name" value="Arfaptin homology (AH) domain/BAR domain"/>
    <property type="match status" value="1"/>
</dbReference>
<dbReference type="Pfam" id="PF00787">
    <property type="entry name" value="PX"/>
    <property type="match status" value="1"/>
</dbReference>
<dbReference type="InterPro" id="IPR001683">
    <property type="entry name" value="PX_dom"/>
</dbReference>
<dbReference type="OrthoDB" id="9976382at2759"/>
<dbReference type="Gene3D" id="3.30.1520.10">
    <property type="entry name" value="Phox-like domain"/>
    <property type="match status" value="1"/>
</dbReference>
<dbReference type="GO" id="GO:0005768">
    <property type="term" value="C:endosome"/>
    <property type="evidence" value="ECO:0007669"/>
    <property type="project" value="TreeGrafter"/>
</dbReference>
<name>A0A5C5FSC8_9BASI</name>
<dbReference type="InterPro" id="IPR015404">
    <property type="entry name" value="Vps5_C"/>
</dbReference>
<feature type="compositionally biased region" description="Gly residues" evidence="1">
    <location>
        <begin position="186"/>
        <end position="196"/>
    </location>
</feature>
<dbReference type="PROSITE" id="PS50195">
    <property type="entry name" value="PX"/>
    <property type="match status" value="1"/>
</dbReference>
<gene>
    <name evidence="3" type="ORF">DMC30DRAFT_18015</name>
</gene>
<dbReference type="PANTHER" id="PTHR47433:SF1">
    <property type="entry name" value="VACUOLAR PROTEIN SORTING-ASSOCIATED PROTEIN 17"/>
    <property type="match status" value="1"/>
</dbReference>
<dbReference type="Proteomes" id="UP000311382">
    <property type="component" value="Unassembled WGS sequence"/>
</dbReference>
<dbReference type="CDD" id="cd07596">
    <property type="entry name" value="BAR_SNX"/>
    <property type="match status" value="1"/>
</dbReference>
<proteinExistence type="predicted"/>
<feature type="region of interest" description="Disordered" evidence="1">
    <location>
        <begin position="105"/>
        <end position="230"/>
    </location>
</feature>
<feature type="compositionally biased region" description="Low complexity" evidence="1">
    <location>
        <begin position="626"/>
        <end position="639"/>
    </location>
</feature>
<dbReference type="GO" id="GO:0030905">
    <property type="term" value="C:retromer, tubulation complex"/>
    <property type="evidence" value="ECO:0007669"/>
    <property type="project" value="TreeGrafter"/>
</dbReference>
<dbReference type="SUPFAM" id="SSF64268">
    <property type="entry name" value="PX domain"/>
    <property type="match status" value="1"/>
</dbReference>